<feature type="compositionally biased region" description="Polar residues" evidence="1">
    <location>
        <begin position="40"/>
        <end position="52"/>
    </location>
</feature>
<feature type="signal peptide" evidence="2">
    <location>
        <begin position="1"/>
        <end position="28"/>
    </location>
</feature>
<evidence type="ECO:0000256" key="1">
    <source>
        <dbReference type="SAM" id="MobiDB-lite"/>
    </source>
</evidence>
<keyword evidence="4" id="KW-1185">Reference proteome</keyword>
<dbReference type="EMBL" id="JAUFPU010000018">
    <property type="protein sequence ID" value="MDN3578380.1"/>
    <property type="molecule type" value="Genomic_DNA"/>
</dbReference>
<dbReference type="RefSeq" id="WP_290333731.1">
    <property type="nucleotide sequence ID" value="NZ_JAUFPU010000018.1"/>
</dbReference>
<sequence>MSLNRKQAMGLALVVVVGLSVWSTQMGGDEDDLTPAGPTVSISDPNVASSTPVLPPDATTAPANGESWQSAMQRDTGSLQGVVADPFGSSKPKATPPAEAAVTEPAAVVAPPPPPPPLAPPYRYLGKLEKGGKLDIYLDNQGSPLIARPGDTLPGGWRLDSLTAGQLVFTHLATSEQHTVGLTP</sequence>
<keyword evidence="2" id="KW-0732">Signal</keyword>
<feature type="compositionally biased region" description="Polar residues" evidence="1">
    <location>
        <begin position="66"/>
        <end position="79"/>
    </location>
</feature>
<evidence type="ECO:0000313" key="4">
    <source>
        <dbReference type="Proteomes" id="UP001180081"/>
    </source>
</evidence>
<name>A0ABT8B987_9NEIS</name>
<evidence type="ECO:0000256" key="2">
    <source>
        <dbReference type="SAM" id="SignalP"/>
    </source>
</evidence>
<organism evidence="3 4">
    <name type="scientific">Chitinimonas viridis</name>
    <dbReference type="NCBI Taxonomy" id="664880"/>
    <lineage>
        <taxon>Bacteria</taxon>
        <taxon>Pseudomonadati</taxon>
        <taxon>Pseudomonadota</taxon>
        <taxon>Betaproteobacteria</taxon>
        <taxon>Neisseriales</taxon>
        <taxon>Chitinibacteraceae</taxon>
        <taxon>Chitinimonas</taxon>
    </lineage>
</organism>
<feature type="compositionally biased region" description="Low complexity" evidence="1">
    <location>
        <begin position="91"/>
        <end position="109"/>
    </location>
</feature>
<protein>
    <recommendedName>
        <fullName evidence="5">Type II secretion system protein GspC N-terminal domain-containing protein</fullName>
    </recommendedName>
</protein>
<accession>A0ABT8B987</accession>
<comment type="caution">
    <text evidence="3">The sequence shown here is derived from an EMBL/GenBank/DDBJ whole genome shotgun (WGS) entry which is preliminary data.</text>
</comment>
<feature type="chain" id="PRO_5045410103" description="Type II secretion system protein GspC N-terminal domain-containing protein" evidence="2">
    <location>
        <begin position="29"/>
        <end position="184"/>
    </location>
</feature>
<gene>
    <name evidence="3" type="ORF">QWZ03_16545</name>
</gene>
<proteinExistence type="predicted"/>
<reference evidence="3" key="2">
    <citation type="submission" date="2023-06" db="EMBL/GenBank/DDBJ databases">
        <authorList>
            <person name="Lucena T."/>
            <person name="Sun Q."/>
        </authorList>
    </citation>
    <scope>NUCLEOTIDE SEQUENCE</scope>
    <source>
        <strain evidence="3">CECT 7703</strain>
    </source>
</reference>
<evidence type="ECO:0008006" key="5">
    <source>
        <dbReference type="Google" id="ProtNLM"/>
    </source>
</evidence>
<dbReference type="Proteomes" id="UP001180081">
    <property type="component" value="Unassembled WGS sequence"/>
</dbReference>
<reference evidence="3" key="1">
    <citation type="journal article" date="2014" name="Int. J. Syst. Evol. Microbiol.">
        <title>Complete genome of a new Firmicutes species belonging to the dominant human colonic microbiota ('Ruminococcus bicirculans') reveals two chromosomes and a selective capacity to utilize plant glucans.</title>
        <authorList>
            <consortium name="NISC Comparative Sequencing Program"/>
            <person name="Wegmann U."/>
            <person name="Louis P."/>
            <person name="Goesmann A."/>
            <person name="Henrissat B."/>
            <person name="Duncan S.H."/>
            <person name="Flint H.J."/>
        </authorList>
    </citation>
    <scope>NUCLEOTIDE SEQUENCE</scope>
    <source>
        <strain evidence="3">CECT 7703</strain>
    </source>
</reference>
<evidence type="ECO:0000313" key="3">
    <source>
        <dbReference type="EMBL" id="MDN3578380.1"/>
    </source>
</evidence>
<feature type="region of interest" description="Disordered" evidence="1">
    <location>
        <begin position="28"/>
        <end position="114"/>
    </location>
</feature>